<keyword evidence="2" id="KW-1185">Reference proteome</keyword>
<dbReference type="AlphaFoldDB" id="V6HUX9"/>
<organism evidence="1 2">
    <name type="scientific">Leptospira alexanderi serovar Manhao 3 str. L 60</name>
    <dbReference type="NCBI Taxonomy" id="1049759"/>
    <lineage>
        <taxon>Bacteria</taxon>
        <taxon>Pseudomonadati</taxon>
        <taxon>Spirochaetota</taxon>
        <taxon>Spirochaetia</taxon>
        <taxon>Leptospirales</taxon>
        <taxon>Leptospiraceae</taxon>
        <taxon>Leptospira</taxon>
    </lineage>
</organism>
<protein>
    <submittedName>
        <fullName evidence="1">Uncharacterized protein</fullName>
    </submittedName>
</protein>
<accession>V6HUX9</accession>
<name>V6HUX9_9LEPT</name>
<dbReference type="EMBL" id="AHMT02000056">
    <property type="protein sequence ID" value="EQA60637.1"/>
    <property type="molecule type" value="Genomic_DNA"/>
</dbReference>
<sequence>MERSVKVLDFSFEFLCSAVEKINRKNSIFLQEILPIFLMIE</sequence>
<reference evidence="1" key="1">
    <citation type="submission" date="2013-05" db="EMBL/GenBank/DDBJ databases">
        <authorList>
            <person name="Harkins D.M."/>
            <person name="Durkin A.S."/>
            <person name="Brinkac L.M."/>
            <person name="Haft D.H."/>
            <person name="Selengut J.D."/>
            <person name="Sanka R."/>
            <person name="DePew J."/>
            <person name="Purushe J."/>
            <person name="Hartskeerl R.A."/>
            <person name="Ahmed A."/>
            <person name="van der Linden H."/>
            <person name="Goris M.G.A."/>
            <person name="Vinetz J.M."/>
            <person name="Sutton G.G."/>
            <person name="Nierman W.C."/>
            <person name="Fouts D.E."/>
        </authorList>
    </citation>
    <scope>NUCLEOTIDE SEQUENCE [LARGE SCALE GENOMIC DNA]</scope>
    <source>
        <strain evidence="1">L 60</strain>
    </source>
</reference>
<gene>
    <name evidence="1" type="ORF">LEP1GSC062_0879</name>
</gene>
<proteinExistence type="predicted"/>
<evidence type="ECO:0000313" key="2">
    <source>
        <dbReference type="Proteomes" id="UP000018747"/>
    </source>
</evidence>
<evidence type="ECO:0000313" key="1">
    <source>
        <dbReference type="EMBL" id="EQA60637.1"/>
    </source>
</evidence>
<dbReference type="Proteomes" id="UP000018747">
    <property type="component" value="Unassembled WGS sequence"/>
</dbReference>
<comment type="caution">
    <text evidence="1">The sequence shown here is derived from an EMBL/GenBank/DDBJ whole genome shotgun (WGS) entry which is preliminary data.</text>
</comment>